<organism evidence="2 3">
    <name type="scientific">Thanatephorus cucumeris (strain AG1-IA)</name>
    <name type="common">Rice sheath blight fungus</name>
    <name type="synonym">Rhizoctonia solani</name>
    <dbReference type="NCBI Taxonomy" id="983506"/>
    <lineage>
        <taxon>Eukaryota</taxon>
        <taxon>Fungi</taxon>
        <taxon>Dikarya</taxon>
        <taxon>Basidiomycota</taxon>
        <taxon>Agaricomycotina</taxon>
        <taxon>Agaricomycetes</taxon>
        <taxon>Cantharellales</taxon>
        <taxon>Ceratobasidiaceae</taxon>
        <taxon>Rhizoctonia</taxon>
        <taxon>Rhizoctonia solani AG-1</taxon>
    </lineage>
</organism>
<sequence length="128" mass="14218">MSLTNKGSRVCNTSTIAVPCTQGFETQYSTGSQKSRERSGTRYCRRAFRGVWYDARRCSWSAPKCLPSNPDPSDPNEEAPKTRALQSAPRFLGLFGCTGTGKTSVREALQTLRKIRTKSLAYCAEQQL</sequence>
<feature type="region of interest" description="Disordered" evidence="1">
    <location>
        <begin position="65"/>
        <end position="85"/>
    </location>
</feature>
<dbReference type="AlphaFoldDB" id="L8WII5"/>
<reference evidence="2 3" key="1">
    <citation type="journal article" date="2013" name="Nat. Commun.">
        <title>The evolution and pathogenic mechanisms of the rice sheath blight pathogen.</title>
        <authorList>
            <person name="Zheng A."/>
            <person name="Lin R."/>
            <person name="Xu L."/>
            <person name="Qin P."/>
            <person name="Tang C."/>
            <person name="Ai P."/>
            <person name="Zhang D."/>
            <person name="Liu Y."/>
            <person name="Sun Z."/>
            <person name="Feng H."/>
            <person name="Wang Y."/>
            <person name="Chen Y."/>
            <person name="Liang X."/>
            <person name="Fu R."/>
            <person name="Li Q."/>
            <person name="Zhang J."/>
            <person name="Yu X."/>
            <person name="Xie Z."/>
            <person name="Ding L."/>
            <person name="Guan P."/>
            <person name="Tang J."/>
            <person name="Liang Y."/>
            <person name="Wang S."/>
            <person name="Deng Q."/>
            <person name="Li S."/>
            <person name="Zhu J."/>
            <person name="Wang L."/>
            <person name="Liu H."/>
            <person name="Li P."/>
        </authorList>
    </citation>
    <scope>NUCLEOTIDE SEQUENCE [LARGE SCALE GENOMIC DNA]</scope>
    <source>
        <strain evidence="3">AG-1 IA</strain>
    </source>
</reference>
<protein>
    <submittedName>
        <fullName evidence="2">Uncharacterized protein</fullName>
    </submittedName>
</protein>
<gene>
    <name evidence="2" type="ORF">AG1IA_09806</name>
</gene>
<accession>L8WII5</accession>
<keyword evidence="3" id="KW-1185">Reference proteome</keyword>
<evidence type="ECO:0000313" key="2">
    <source>
        <dbReference type="EMBL" id="ELU36164.1"/>
    </source>
</evidence>
<comment type="caution">
    <text evidence="2">The sequence shown here is derived from an EMBL/GenBank/DDBJ whole genome shotgun (WGS) entry which is preliminary data.</text>
</comment>
<dbReference type="Proteomes" id="UP000011668">
    <property type="component" value="Unassembled WGS sequence"/>
</dbReference>
<dbReference type="OrthoDB" id="10409922at2759"/>
<dbReference type="HOGENOM" id="CLU_1961077_0_0_1"/>
<name>L8WII5_THACA</name>
<evidence type="ECO:0000313" key="3">
    <source>
        <dbReference type="Proteomes" id="UP000011668"/>
    </source>
</evidence>
<dbReference type="EMBL" id="AFRT01004119">
    <property type="protein sequence ID" value="ELU36164.1"/>
    <property type="molecule type" value="Genomic_DNA"/>
</dbReference>
<evidence type="ECO:0000256" key="1">
    <source>
        <dbReference type="SAM" id="MobiDB-lite"/>
    </source>
</evidence>
<proteinExistence type="predicted"/>